<dbReference type="Proteomes" id="UP001597393">
    <property type="component" value="Unassembled WGS sequence"/>
</dbReference>
<comment type="caution">
    <text evidence="1">The sequence shown here is derived from an EMBL/GenBank/DDBJ whole genome shotgun (WGS) entry which is preliminary data.</text>
</comment>
<protein>
    <submittedName>
        <fullName evidence="1">Uncharacterized protein</fullName>
    </submittedName>
</protein>
<proteinExistence type="predicted"/>
<organism evidence="1 2">
    <name type="scientific">Sphingobacterium corticis</name>
    <dbReference type="NCBI Taxonomy" id="1812823"/>
    <lineage>
        <taxon>Bacteria</taxon>
        <taxon>Pseudomonadati</taxon>
        <taxon>Bacteroidota</taxon>
        <taxon>Sphingobacteriia</taxon>
        <taxon>Sphingobacteriales</taxon>
        <taxon>Sphingobacteriaceae</taxon>
        <taxon>Sphingobacterium</taxon>
    </lineage>
</organism>
<accession>A0ABW5NLV9</accession>
<sequence>MKKVSTFAPLRKGGTVVKSWKKEVFWAIGLENDWIQKGKIFKIIFK</sequence>
<gene>
    <name evidence="1" type="ORF">ACFSQ3_13160</name>
</gene>
<dbReference type="EMBL" id="JBHUMA010000007">
    <property type="protein sequence ID" value="MFD2599900.1"/>
    <property type="molecule type" value="Genomic_DNA"/>
</dbReference>
<name>A0ABW5NLV9_9SPHI</name>
<evidence type="ECO:0000313" key="2">
    <source>
        <dbReference type="Proteomes" id="UP001597393"/>
    </source>
</evidence>
<keyword evidence="2" id="KW-1185">Reference proteome</keyword>
<evidence type="ECO:0000313" key="1">
    <source>
        <dbReference type="EMBL" id="MFD2599900.1"/>
    </source>
</evidence>
<reference evidence="2" key="1">
    <citation type="journal article" date="2019" name="Int. J. Syst. Evol. Microbiol.">
        <title>The Global Catalogue of Microorganisms (GCM) 10K type strain sequencing project: providing services to taxonomists for standard genome sequencing and annotation.</title>
        <authorList>
            <consortium name="The Broad Institute Genomics Platform"/>
            <consortium name="The Broad Institute Genome Sequencing Center for Infectious Disease"/>
            <person name="Wu L."/>
            <person name="Ma J."/>
        </authorList>
    </citation>
    <scope>NUCLEOTIDE SEQUENCE [LARGE SCALE GENOMIC DNA]</scope>
    <source>
        <strain evidence="2">KCTC 42248</strain>
    </source>
</reference>